<keyword evidence="2" id="KW-1185">Reference proteome</keyword>
<dbReference type="Proteomes" id="UP000294673">
    <property type="component" value="Segment"/>
</dbReference>
<gene>
    <name evidence="1" type="ORF">Goslar_00076</name>
</gene>
<dbReference type="EMBL" id="MK327938">
    <property type="protein sequence ID" value="QBO63869.1"/>
    <property type="molecule type" value="Genomic_DNA"/>
</dbReference>
<evidence type="ECO:0000313" key="1">
    <source>
        <dbReference type="EMBL" id="QBO63869.1"/>
    </source>
</evidence>
<organismHost>
    <name type="scientific">Escherichia coli</name>
    <dbReference type="NCBI Taxonomy" id="562"/>
</organismHost>
<organism evidence="1 2">
    <name type="scientific">Escherichia phage vB_EcoM_Goslar</name>
    <dbReference type="NCBI Taxonomy" id="2502409"/>
    <lineage>
        <taxon>Viruses</taxon>
        <taxon>Duplodnaviria</taxon>
        <taxon>Heunggongvirae</taxon>
        <taxon>Uroviricota</taxon>
        <taxon>Caudoviricetes</taxon>
        <taxon>Chimalliviridae</taxon>
        <taxon>Goslarvirus</taxon>
        <taxon>Goslarvirus goslar</taxon>
    </lineage>
</organism>
<sequence>MNETLEQPAIYRWTSVWNYVSFSVDTAMQAVMDYKNTGKTNEWLVMPCGDLIRTEGMYFPNAGKDRRVQDRMRTTILTNGDVMIECWADYPIEREHQDEIYQRLRDEMVAATKRYSCRVKLYCWLNGNAVHDI</sequence>
<accession>A0A482GKE3</accession>
<reference evidence="1 2" key="1">
    <citation type="submission" date="2018-12" db="EMBL/GenBank/DDBJ databases">
        <title>Still something new to discover - new insights into E. coli phage diversity and taxonomy.</title>
        <authorList>
            <person name="Korf I.H.E."/>
            <person name="Adriaennsens E."/>
            <person name="Dreiseikelmann B."/>
            <person name="Kropinski A."/>
            <person name="Nimtz M."/>
            <person name="Meier-Kolthoff J.P."/>
            <person name="Rohde M."/>
            <person name="van Raaij M."/>
            <person name="Wittmann J."/>
        </authorList>
    </citation>
    <scope>NUCLEOTIDE SEQUENCE [LARGE SCALE GENOMIC DNA]</scope>
</reference>
<proteinExistence type="predicted"/>
<evidence type="ECO:0000313" key="2">
    <source>
        <dbReference type="Proteomes" id="UP000294673"/>
    </source>
</evidence>
<name>A0A482GKE3_BPGOS</name>
<protein>
    <submittedName>
        <fullName evidence="1">Uncharacterized protein</fullName>
    </submittedName>
</protein>